<dbReference type="Pfam" id="PF00069">
    <property type="entry name" value="Pkinase"/>
    <property type="match status" value="1"/>
</dbReference>
<dbReference type="EMBL" id="SMOL01000160">
    <property type="protein sequence ID" value="KAB2626291.1"/>
    <property type="molecule type" value="Genomic_DNA"/>
</dbReference>
<keyword evidence="5" id="KW-0547">Nucleotide-binding</keyword>
<evidence type="ECO:0000256" key="7">
    <source>
        <dbReference type="ARBA" id="ARBA00022989"/>
    </source>
</evidence>
<keyword evidence="2" id="KW-1003">Cell membrane</keyword>
<evidence type="ECO:0000256" key="5">
    <source>
        <dbReference type="ARBA" id="ARBA00022741"/>
    </source>
</evidence>
<dbReference type="InterPro" id="IPR011009">
    <property type="entry name" value="Kinase-like_dom_sf"/>
</dbReference>
<name>A0A5N5HJC6_9ROSA</name>
<accession>A0A5N5HJC6</accession>
<organism evidence="15 16">
    <name type="scientific">Pyrus ussuriensis x Pyrus communis</name>
    <dbReference type="NCBI Taxonomy" id="2448454"/>
    <lineage>
        <taxon>Eukaryota</taxon>
        <taxon>Viridiplantae</taxon>
        <taxon>Streptophyta</taxon>
        <taxon>Embryophyta</taxon>
        <taxon>Tracheophyta</taxon>
        <taxon>Spermatophyta</taxon>
        <taxon>Magnoliopsida</taxon>
        <taxon>eudicotyledons</taxon>
        <taxon>Gunneridae</taxon>
        <taxon>Pentapetalae</taxon>
        <taxon>rosids</taxon>
        <taxon>fabids</taxon>
        <taxon>Rosales</taxon>
        <taxon>Rosaceae</taxon>
        <taxon>Amygdaloideae</taxon>
        <taxon>Maleae</taxon>
        <taxon>Pyrus</taxon>
    </lineage>
</organism>
<evidence type="ECO:0000256" key="3">
    <source>
        <dbReference type="ARBA" id="ARBA00022692"/>
    </source>
</evidence>
<keyword evidence="8 11" id="KW-0472">Membrane</keyword>
<keyword evidence="7 11" id="KW-1133">Transmembrane helix</keyword>
<sequence length="694" mass="76326">MMTISRLWWDWVVLLLLLVAATPVTVVVVQGQQSYVDNKQLDCYNDYNTTDGYVCNGIASSCLSYLTFRSLPPFYNSPSSIAYLLNSLPTQIASANNVSDVDPIPTGTPVIVPVNCSCFSNNNYSYYQHNSSYVLKSSDTYFGIANNTYQGLTTCQSLMAQNPFDAENLTVGLSLQVPLRCACPTANQTAAGVLFLLSYIVTWGDEPSTIADRFGIDRSTLLEANRLSSSDIIYPFTPILVPLTTKPSPSQLQLFSPPPPPPPSSPPAAGNSSSSSNKKWIFVGVGVGAACLLTLLVLAFFLFHHRRHPPRHHYPSSPKSKLQVSSSSGHRSPDHLNMPTSLPSSDTKSWSSTAVSSRGLRHAVESLSVYTVEELQRATQFFSEANRINKHSSVFKGSFEGDEAAIKVVKGEGNENEINLLKRINHSNIIRLSGFCVHEAHTYLVYEYAPSGSLADCLHHNMSLSWKQRVQIAHDVADALNYLHNFSHPPCIHNNLKNSNILLDANWRAKVSNFGLARAVDLDNHRSDQDSRQEQALQLTRHVVGTHGYMAPEYIQNGVITPKLDVFAFGVVLLELLSGREAVAAAAADGIEKNSEEVLLSASINGVLEGDRVREKLEGFMDPYLKREYPLDLAFSMAQLAQRCVAPQVNSRPSMGEAFITLSKILSSTLNWEPSDSDQLEHSTSITVSRANRL</sequence>
<feature type="signal peptide" evidence="12">
    <location>
        <begin position="1"/>
        <end position="21"/>
    </location>
</feature>
<dbReference type="Gene3D" id="3.10.350.10">
    <property type="entry name" value="LysM domain"/>
    <property type="match status" value="1"/>
</dbReference>
<keyword evidence="3 11" id="KW-0812">Transmembrane</keyword>
<dbReference type="AlphaFoldDB" id="A0A5N5HJC6"/>
<keyword evidence="16" id="KW-1185">Reference proteome</keyword>
<feature type="region of interest" description="Disordered" evidence="10">
    <location>
        <begin position="309"/>
        <end position="350"/>
    </location>
</feature>
<feature type="domain" description="LysM" evidence="14">
    <location>
        <begin position="131"/>
        <end position="177"/>
    </location>
</feature>
<reference evidence="15 16" key="1">
    <citation type="submission" date="2019-09" db="EMBL/GenBank/DDBJ databases">
        <authorList>
            <person name="Ou C."/>
        </authorList>
    </citation>
    <scope>NUCLEOTIDE SEQUENCE [LARGE SCALE GENOMIC DNA]</scope>
    <source>
        <strain evidence="15">S2</strain>
        <tissue evidence="15">Leaf</tissue>
    </source>
</reference>
<feature type="domain" description="LysM" evidence="14">
    <location>
        <begin position="197"/>
        <end position="241"/>
    </location>
</feature>
<dbReference type="FunFam" id="1.10.510.10:FF:000468">
    <property type="entry name" value="PTI1-like tyrosine-protein kinase 3"/>
    <property type="match status" value="1"/>
</dbReference>
<feature type="region of interest" description="Disordered" evidence="10">
    <location>
        <begin position="674"/>
        <end position="694"/>
    </location>
</feature>
<evidence type="ECO:0000313" key="15">
    <source>
        <dbReference type="EMBL" id="KAB2626291.1"/>
    </source>
</evidence>
<dbReference type="Gene3D" id="3.30.200.20">
    <property type="entry name" value="Phosphorylase Kinase, domain 1"/>
    <property type="match status" value="1"/>
</dbReference>
<dbReference type="SUPFAM" id="SSF56112">
    <property type="entry name" value="Protein kinase-like (PK-like)"/>
    <property type="match status" value="1"/>
</dbReference>
<dbReference type="GO" id="GO:0005524">
    <property type="term" value="F:ATP binding"/>
    <property type="evidence" value="ECO:0007669"/>
    <property type="project" value="UniProtKB-KW"/>
</dbReference>
<feature type="compositionally biased region" description="Pro residues" evidence="10">
    <location>
        <begin position="256"/>
        <end position="266"/>
    </location>
</feature>
<dbReference type="Pfam" id="PF23472">
    <property type="entry name" value="LysM2_CERK1_LYK3_4_5"/>
    <property type="match status" value="1"/>
</dbReference>
<keyword evidence="9" id="KW-1015">Disulfide bond</keyword>
<dbReference type="InterPro" id="IPR000719">
    <property type="entry name" value="Prot_kinase_dom"/>
</dbReference>
<dbReference type="OrthoDB" id="4062651at2759"/>
<evidence type="ECO:0000313" key="16">
    <source>
        <dbReference type="Proteomes" id="UP000327157"/>
    </source>
</evidence>
<evidence type="ECO:0000256" key="10">
    <source>
        <dbReference type="SAM" id="MobiDB-lite"/>
    </source>
</evidence>
<dbReference type="PANTHER" id="PTHR45927">
    <property type="entry name" value="LYSM-DOMAIN RECEPTOR-LIKE KINASE-RELATED"/>
    <property type="match status" value="1"/>
</dbReference>
<dbReference type="PROSITE" id="PS51782">
    <property type="entry name" value="LYSM"/>
    <property type="match status" value="2"/>
</dbReference>
<reference evidence="15 16" key="3">
    <citation type="submission" date="2019-11" db="EMBL/GenBank/DDBJ databases">
        <title>A de novo genome assembly of a pear dwarfing rootstock.</title>
        <authorList>
            <person name="Wang F."/>
            <person name="Wang J."/>
            <person name="Li S."/>
            <person name="Zhang Y."/>
            <person name="Fang M."/>
            <person name="Ma L."/>
            <person name="Zhao Y."/>
            <person name="Jiang S."/>
        </authorList>
    </citation>
    <scope>NUCLEOTIDE SEQUENCE [LARGE SCALE GENOMIC DNA]</scope>
    <source>
        <strain evidence="15">S2</strain>
        <tissue evidence="15">Leaf</tissue>
    </source>
</reference>
<dbReference type="InterPro" id="IPR056562">
    <property type="entry name" value="LysM2_CERK1_LYK3_4_5"/>
</dbReference>
<dbReference type="InterPro" id="IPR056561">
    <property type="entry name" value="NFP_LYK_LysM1"/>
</dbReference>
<reference evidence="16" key="2">
    <citation type="submission" date="2019-10" db="EMBL/GenBank/DDBJ databases">
        <title>A de novo genome assembly of a pear dwarfing rootstock.</title>
        <authorList>
            <person name="Wang F."/>
            <person name="Wang J."/>
            <person name="Li S."/>
            <person name="Zhang Y."/>
            <person name="Fang M."/>
            <person name="Ma L."/>
            <person name="Zhao Y."/>
            <person name="Jiang S."/>
        </authorList>
    </citation>
    <scope>NUCLEOTIDE SEQUENCE [LARGE SCALE GENOMIC DNA]</scope>
</reference>
<evidence type="ECO:0000256" key="1">
    <source>
        <dbReference type="ARBA" id="ARBA00004162"/>
    </source>
</evidence>
<dbReference type="Gene3D" id="1.10.510.10">
    <property type="entry name" value="Transferase(Phosphotransferase) domain 1"/>
    <property type="match status" value="1"/>
</dbReference>
<dbReference type="GO" id="GO:0005886">
    <property type="term" value="C:plasma membrane"/>
    <property type="evidence" value="ECO:0007669"/>
    <property type="project" value="UniProtKB-SubCell"/>
</dbReference>
<dbReference type="Pfam" id="PF23473">
    <property type="entry name" value="LysM3_LYK4_5"/>
    <property type="match status" value="1"/>
</dbReference>
<feature type="compositionally biased region" description="Low complexity" evidence="10">
    <location>
        <begin position="315"/>
        <end position="328"/>
    </location>
</feature>
<evidence type="ECO:0000256" key="11">
    <source>
        <dbReference type="SAM" id="Phobius"/>
    </source>
</evidence>
<feature type="compositionally biased region" description="Polar residues" evidence="10">
    <location>
        <begin position="338"/>
        <end position="350"/>
    </location>
</feature>
<feature type="compositionally biased region" description="Polar residues" evidence="10">
    <location>
        <begin position="682"/>
        <end position="694"/>
    </location>
</feature>
<dbReference type="Pfam" id="PF23446">
    <property type="entry name" value="LysM1_NFP_LYK"/>
    <property type="match status" value="1"/>
</dbReference>
<dbReference type="SMART" id="SM00257">
    <property type="entry name" value="LysM"/>
    <property type="match status" value="2"/>
</dbReference>
<comment type="subcellular location">
    <subcellularLocation>
        <location evidence="1">Cell membrane</location>
        <topology evidence="1">Single-pass membrane protein</topology>
    </subcellularLocation>
</comment>
<evidence type="ECO:0000256" key="8">
    <source>
        <dbReference type="ARBA" id="ARBA00023136"/>
    </source>
</evidence>
<dbReference type="SUPFAM" id="SSF54106">
    <property type="entry name" value="LysM domain"/>
    <property type="match status" value="1"/>
</dbReference>
<dbReference type="PROSITE" id="PS50011">
    <property type="entry name" value="PROTEIN_KINASE_DOM"/>
    <property type="match status" value="1"/>
</dbReference>
<gene>
    <name evidence="15" type="ORF">D8674_017951</name>
</gene>
<evidence type="ECO:0008006" key="17">
    <source>
        <dbReference type="Google" id="ProtNLM"/>
    </source>
</evidence>
<evidence type="ECO:0000256" key="12">
    <source>
        <dbReference type="SAM" id="SignalP"/>
    </source>
</evidence>
<feature type="transmembrane region" description="Helical" evidence="11">
    <location>
        <begin position="280"/>
        <end position="303"/>
    </location>
</feature>
<keyword evidence="6" id="KW-0067">ATP-binding</keyword>
<protein>
    <recommendedName>
        <fullName evidence="17">Protein LYK5-like</fullName>
    </recommendedName>
</protein>
<evidence type="ECO:0000256" key="6">
    <source>
        <dbReference type="ARBA" id="ARBA00022840"/>
    </source>
</evidence>
<dbReference type="InterPro" id="IPR018392">
    <property type="entry name" value="LysM"/>
</dbReference>
<dbReference type="InterPro" id="IPR052611">
    <property type="entry name" value="Plant_RLK_LysM"/>
</dbReference>
<proteinExistence type="predicted"/>
<comment type="caution">
    <text evidence="15">The sequence shown here is derived from an EMBL/GenBank/DDBJ whole genome shotgun (WGS) entry which is preliminary data.</text>
</comment>
<feature type="chain" id="PRO_5024350312" description="Protein LYK5-like" evidence="12">
    <location>
        <begin position="22"/>
        <end position="694"/>
    </location>
</feature>
<evidence type="ECO:0000256" key="9">
    <source>
        <dbReference type="ARBA" id="ARBA00023157"/>
    </source>
</evidence>
<dbReference type="PANTHER" id="PTHR45927:SF6">
    <property type="entry name" value="PROTEIN LYK5"/>
    <property type="match status" value="1"/>
</dbReference>
<dbReference type="GO" id="GO:0051707">
    <property type="term" value="P:response to other organism"/>
    <property type="evidence" value="ECO:0007669"/>
    <property type="project" value="UniProtKB-ARBA"/>
</dbReference>
<feature type="region of interest" description="Disordered" evidence="10">
    <location>
        <begin position="248"/>
        <end position="272"/>
    </location>
</feature>
<dbReference type="InterPro" id="IPR056563">
    <property type="entry name" value="LysM3_LYK4_5"/>
</dbReference>
<dbReference type="InterPro" id="IPR036779">
    <property type="entry name" value="LysM_dom_sf"/>
</dbReference>
<dbReference type="CDD" id="cd00118">
    <property type="entry name" value="LysM"/>
    <property type="match status" value="1"/>
</dbReference>
<feature type="domain" description="Protein kinase" evidence="13">
    <location>
        <begin position="350"/>
        <end position="666"/>
    </location>
</feature>
<keyword evidence="4 12" id="KW-0732">Signal</keyword>
<evidence type="ECO:0000259" key="13">
    <source>
        <dbReference type="PROSITE" id="PS50011"/>
    </source>
</evidence>
<evidence type="ECO:0000256" key="2">
    <source>
        <dbReference type="ARBA" id="ARBA00022475"/>
    </source>
</evidence>
<evidence type="ECO:0000256" key="4">
    <source>
        <dbReference type="ARBA" id="ARBA00022729"/>
    </source>
</evidence>
<dbReference type="GO" id="GO:0004672">
    <property type="term" value="F:protein kinase activity"/>
    <property type="evidence" value="ECO:0007669"/>
    <property type="project" value="InterPro"/>
</dbReference>
<evidence type="ECO:0000259" key="14">
    <source>
        <dbReference type="PROSITE" id="PS51782"/>
    </source>
</evidence>
<dbReference type="Proteomes" id="UP000327157">
    <property type="component" value="Chromosome 16"/>
</dbReference>